<accession>A0A6J4V9U1</accession>
<reference evidence="2" key="1">
    <citation type="submission" date="2020-02" db="EMBL/GenBank/DDBJ databases">
        <authorList>
            <person name="Meier V. D."/>
        </authorList>
    </citation>
    <scope>NUCLEOTIDE SEQUENCE</scope>
    <source>
        <strain evidence="2">AVDCRST_MAG19</strain>
    </source>
</reference>
<feature type="region of interest" description="Disordered" evidence="1">
    <location>
        <begin position="1"/>
        <end position="20"/>
    </location>
</feature>
<dbReference type="EMBL" id="CADCWL010000134">
    <property type="protein sequence ID" value="CAA9570259.1"/>
    <property type="molecule type" value="Genomic_DNA"/>
</dbReference>
<proteinExistence type="predicted"/>
<evidence type="ECO:0000313" key="2">
    <source>
        <dbReference type="EMBL" id="CAA9570259.1"/>
    </source>
</evidence>
<dbReference type="AlphaFoldDB" id="A0A6J4V9U1"/>
<sequence>MPTKSVRAGRRPGTGRRPDAVRLDSARGRLACRRIVPHATSTAASAGELPRPVLQRLGDVGGADRRPGQVGPLIRFW</sequence>
<gene>
    <name evidence="2" type="ORF">AVDCRST_MAG19-2703</name>
</gene>
<evidence type="ECO:0000256" key="1">
    <source>
        <dbReference type="SAM" id="MobiDB-lite"/>
    </source>
</evidence>
<organism evidence="2">
    <name type="scientific">uncultured Thermomicrobiales bacterium</name>
    <dbReference type="NCBI Taxonomy" id="1645740"/>
    <lineage>
        <taxon>Bacteria</taxon>
        <taxon>Pseudomonadati</taxon>
        <taxon>Thermomicrobiota</taxon>
        <taxon>Thermomicrobia</taxon>
        <taxon>Thermomicrobiales</taxon>
        <taxon>environmental samples</taxon>
    </lineage>
</organism>
<name>A0A6J4V9U1_9BACT</name>
<protein>
    <submittedName>
        <fullName evidence="2">Uncharacterized protein</fullName>
    </submittedName>
</protein>